<dbReference type="eggNOG" id="ENOG5032ZID">
    <property type="taxonomic scope" value="Bacteria"/>
</dbReference>
<protein>
    <submittedName>
        <fullName evidence="2">Putative gene transfer agent protein</fullName>
    </submittedName>
</protein>
<sequence>MGNVRETFECGPSLRIEAQERVMALQFKQINIQLGKIELMMERLERRLWLAVYGVVGVVLANAVQSIAVLMP</sequence>
<reference evidence="2 3" key="1">
    <citation type="journal article" date="2013" name="PLoS ONE">
        <title>Poles Apart: Arctic and Antarctic Octadecabacter strains Share High Genome Plasticity and a New Type of Xanthorhodopsin.</title>
        <authorList>
            <person name="Vollmers J."/>
            <person name="Voget S."/>
            <person name="Dietrich S."/>
            <person name="Gollnow K."/>
            <person name="Smits M."/>
            <person name="Meyer K."/>
            <person name="Brinkhoff T."/>
            <person name="Simon M."/>
            <person name="Daniel R."/>
        </authorList>
    </citation>
    <scope>NUCLEOTIDE SEQUENCE [LARGE SCALE GENOMIC DNA]</scope>
    <source>
        <strain evidence="2 3">307</strain>
    </source>
</reference>
<evidence type="ECO:0000313" key="2">
    <source>
        <dbReference type="EMBL" id="AGI68385.1"/>
    </source>
</evidence>
<evidence type="ECO:0000313" key="3">
    <source>
        <dbReference type="Proteomes" id="UP000005307"/>
    </source>
</evidence>
<dbReference type="AlphaFoldDB" id="M9RF07"/>
<keyword evidence="1" id="KW-0472">Membrane</keyword>
<dbReference type="EMBL" id="CP003740">
    <property type="protein sequence ID" value="AGI68385.1"/>
    <property type="molecule type" value="Genomic_DNA"/>
</dbReference>
<dbReference type="Proteomes" id="UP000005307">
    <property type="component" value="Chromosome"/>
</dbReference>
<organism evidence="2 3">
    <name type="scientific">Octadecabacter antarcticus 307</name>
    <dbReference type="NCBI Taxonomy" id="391626"/>
    <lineage>
        <taxon>Bacteria</taxon>
        <taxon>Pseudomonadati</taxon>
        <taxon>Pseudomonadota</taxon>
        <taxon>Alphaproteobacteria</taxon>
        <taxon>Rhodobacterales</taxon>
        <taxon>Roseobacteraceae</taxon>
        <taxon>Octadecabacter</taxon>
    </lineage>
</organism>
<dbReference type="OrthoDB" id="7873894at2"/>
<feature type="transmembrane region" description="Helical" evidence="1">
    <location>
        <begin position="48"/>
        <end position="71"/>
    </location>
</feature>
<dbReference type="HOGENOM" id="CLU_189785_0_0_5"/>
<dbReference type="KEGG" id="oat:OAN307_c28100"/>
<keyword evidence="1" id="KW-1133">Transmembrane helix</keyword>
<dbReference type="STRING" id="391626.OAN307_c28100"/>
<keyword evidence="3" id="KW-1185">Reference proteome</keyword>
<keyword evidence="1" id="KW-0812">Transmembrane</keyword>
<dbReference type="RefSeq" id="WP_015500382.1">
    <property type="nucleotide sequence ID" value="NC_020911.1"/>
</dbReference>
<gene>
    <name evidence="2" type="ORF">OAN307_c28100</name>
</gene>
<evidence type="ECO:0000256" key="1">
    <source>
        <dbReference type="SAM" id="Phobius"/>
    </source>
</evidence>
<proteinExistence type="predicted"/>
<name>M9RF07_9RHOB</name>
<accession>M9RF07</accession>